<comment type="caution">
    <text evidence="3">The sequence shown here is derived from an EMBL/GenBank/DDBJ whole genome shotgun (WGS) entry which is preliminary data.</text>
</comment>
<protein>
    <submittedName>
        <fullName evidence="3">Uncharacterized protein</fullName>
    </submittedName>
</protein>
<reference evidence="4" key="1">
    <citation type="journal article" date="2023" name="Commun. Biol.">
        <title>Genome analysis of Parmales, the sister group of diatoms, reveals the evolutionary specialization of diatoms from phago-mixotrophs to photoautotrophs.</title>
        <authorList>
            <person name="Ban H."/>
            <person name="Sato S."/>
            <person name="Yoshikawa S."/>
            <person name="Yamada K."/>
            <person name="Nakamura Y."/>
            <person name="Ichinomiya M."/>
            <person name="Sato N."/>
            <person name="Blanc-Mathieu R."/>
            <person name="Endo H."/>
            <person name="Kuwata A."/>
            <person name="Ogata H."/>
        </authorList>
    </citation>
    <scope>NUCLEOTIDE SEQUENCE [LARGE SCALE GENOMIC DNA]</scope>
    <source>
        <strain evidence="4">NIES 3700</strain>
    </source>
</reference>
<evidence type="ECO:0000256" key="2">
    <source>
        <dbReference type="SAM" id="MobiDB-lite"/>
    </source>
</evidence>
<organism evidence="3 4">
    <name type="scientific">Triparma laevis f. longispina</name>
    <dbReference type="NCBI Taxonomy" id="1714387"/>
    <lineage>
        <taxon>Eukaryota</taxon>
        <taxon>Sar</taxon>
        <taxon>Stramenopiles</taxon>
        <taxon>Ochrophyta</taxon>
        <taxon>Bolidophyceae</taxon>
        <taxon>Parmales</taxon>
        <taxon>Triparmaceae</taxon>
        <taxon>Triparma</taxon>
    </lineage>
</organism>
<proteinExistence type="predicted"/>
<keyword evidence="1" id="KW-0175">Coiled coil</keyword>
<accession>A0A9W7AQW8</accession>
<dbReference type="AlphaFoldDB" id="A0A9W7AQW8"/>
<dbReference type="EMBL" id="BRXW01000707">
    <property type="protein sequence ID" value="GMH75016.1"/>
    <property type="molecule type" value="Genomic_DNA"/>
</dbReference>
<name>A0A9W7AQW8_9STRA</name>
<feature type="compositionally biased region" description="Acidic residues" evidence="2">
    <location>
        <begin position="163"/>
        <end position="174"/>
    </location>
</feature>
<feature type="region of interest" description="Disordered" evidence="2">
    <location>
        <begin position="222"/>
        <end position="254"/>
    </location>
</feature>
<keyword evidence="4" id="KW-1185">Reference proteome</keyword>
<evidence type="ECO:0000256" key="1">
    <source>
        <dbReference type="SAM" id="Coils"/>
    </source>
</evidence>
<evidence type="ECO:0000313" key="4">
    <source>
        <dbReference type="Proteomes" id="UP001165122"/>
    </source>
</evidence>
<feature type="region of interest" description="Disordered" evidence="2">
    <location>
        <begin position="157"/>
        <end position="184"/>
    </location>
</feature>
<evidence type="ECO:0000313" key="3">
    <source>
        <dbReference type="EMBL" id="GMH75016.1"/>
    </source>
</evidence>
<feature type="coiled-coil region" evidence="1">
    <location>
        <begin position="285"/>
        <end position="312"/>
    </location>
</feature>
<sequence>MPPKPKLPPVPLSPLQEYQNMIAKVRKALSVLMSDLETYPQRPPASIPAESLAAWEEQASQTASQHFKRSILTVCHSLLTLRTHLRTPDLLPHLKTPIPCDYLDLLDHGSTLGFGLNPDVYCRELVRRVLLFSEGLERRREGWSVVCERVKRITEGGVKKEEEVESEEKEEKEEDNTKPKPKIDPVTYLQDVIDNLCLSFYYSLEGSREAASMGIAMGAKRDEERVRNLGQKEEEEKKEEEEEEKKEEEEEEDGWIEEAVENVRRRYVRVVKGVEMVEEELGDDMESVLKEIEEVEEGRKGIKEEVARLKGEGEVLLKRIEEKSEQEWRKQKKVKLN</sequence>
<feature type="compositionally biased region" description="Acidic residues" evidence="2">
    <location>
        <begin position="236"/>
        <end position="254"/>
    </location>
</feature>
<dbReference type="Proteomes" id="UP001165122">
    <property type="component" value="Unassembled WGS sequence"/>
</dbReference>
<feature type="compositionally biased region" description="Basic and acidic residues" evidence="2">
    <location>
        <begin position="222"/>
        <end position="235"/>
    </location>
</feature>
<gene>
    <name evidence="3" type="ORF">TrLO_g8791</name>
</gene>
<dbReference type="OrthoDB" id="10451326at2759"/>